<name>M7AYN5_CHEMY</name>
<dbReference type="Proteomes" id="UP000031443">
    <property type="component" value="Unassembled WGS sequence"/>
</dbReference>
<organism evidence="1 2">
    <name type="scientific">Chelonia mydas</name>
    <name type="common">Green sea-turtle</name>
    <name type="synonym">Chelonia agassizi</name>
    <dbReference type="NCBI Taxonomy" id="8469"/>
    <lineage>
        <taxon>Eukaryota</taxon>
        <taxon>Metazoa</taxon>
        <taxon>Chordata</taxon>
        <taxon>Craniata</taxon>
        <taxon>Vertebrata</taxon>
        <taxon>Euteleostomi</taxon>
        <taxon>Archelosauria</taxon>
        <taxon>Testudinata</taxon>
        <taxon>Testudines</taxon>
        <taxon>Cryptodira</taxon>
        <taxon>Durocryptodira</taxon>
        <taxon>Americhelydia</taxon>
        <taxon>Chelonioidea</taxon>
        <taxon>Cheloniidae</taxon>
        <taxon>Chelonia</taxon>
    </lineage>
</organism>
<keyword evidence="2" id="KW-1185">Reference proteome</keyword>
<accession>M7AYN5</accession>
<dbReference type="AlphaFoldDB" id="M7AYN5"/>
<evidence type="ECO:0000313" key="2">
    <source>
        <dbReference type="Proteomes" id="UP000031443"/>
    </source>
</evidence>
<evidence type="ECO:0000313" key="1">
    <source>
        <dbReference type="EMBL" id="EMP24888.1"/>
    </source>
</evidence>
<gene>
    <name evidence="1" type="ORF">UY3_18049</name>
</gene>
<proteinExistence type="predicted"/>
<protein>
    <submittedName>
        <fullName evidence="1">Uncharacterized protein</fullName>
    </submittedName>
</protein>
<dbReference type="EMBL" id="KB597213">
    <property type="protein sequence ID" value="EMP24888.1"/>
    <property type="molecule type" value="Genomic_DNA"/>
</dbReference>
<sequence>MTSMFCGVPAVTGLLQTSGKQIHFFVRFPVQFPKVKGGDRVHNTFRNLCPELKDPREEKLTLEQMCTWPELKFPKVKGGDR</sequence>
<reference evidence="2" key="1">
    <citation type="journal article" date="2013" name="Nat. Genet.">
        <title>The draft genomes of soft-shell turtle and green sea turtle yield insights into the development and evolution of the turtle-specific body plan.</title>
        <authorList>
            <person name="Wang Z."/>
            <person name="Pascual-Anaya J."/>
            <person name="Zadissa A."/>
            <person name="Li W."/>
            <person name="Niimura Y."/>
            <person name="Huang Z."/>
            <person name="Li C."/>
            <person name="White S."/>
            <person name="Xiong Z."/>
            <person name="Fang D."/>
            <person name="Wang B."/>
            <person name="Ming Y."/>
            <person name="Chen Y."/>
            <person name="Zheng Y."/>
            <person name="Kuraku S."/>
            <person name="Pignatelli M."/>
            <person name="Herrero J."/>
            <person name="Beal K."/>
            <person name="Nozawa M."/>
            <person name="Li Q."/>
            <person name="Wang J."/>
            <person name="Zhang H."/>
            <person name="Yu L."/>
            <person name="Shigenobu S."/>
            <person name="Wang J."/>
            <person name="Liu J."/>
            <person name="Flicek P."/>
            <person name="Searle S."/>
            <person name="Wang J."/>
            <person name="Kuratani S."/>
            <person name="Yin Y."/>
            <person name="Aken B."/>
            <person name="Zhang G."/>
            <person name="Irie N."/>
        </authorList>
    </citation>
    <scope>NUCLEOTIDE SEQUENCE [LARGE SCALE GENOMIC DNA]</scope>
</reference>